<dbReference type="InterPro" id="IPR029033">
    <property type="entry name" value="His_PPase_superfam"/>
</dbReference>
<dbReference type="SUPFAM" id="SSF53254">
    <property type="entry name" value="Phosphoglycerate mutase-like"/>
    <property type="match status" value="1"/>
</dbReference>
<dbReference type="CDD" id="cd07067">
    <property type="entry name" value="HP_PGM_like"/>
    <property type="match status" value="1"/>
</dbReference>
<dbReference type="PROSITE" id="PS00175">
    <property type="entry name" value="PG_MUTASE"/>
    <property type="match status" value="1"/>
</dbReference>
<dbReference type="PANTHER" id="PTHR48100:SF5">
    <property type="entry name" value="HISTIDINE PHOSPHATASE FAMILY PROTEIN"/>
    <property type="match status" value="1"/>
</dbReference>
<dbReference type="EMBL" id="JAUSUR010000010">
    <property type="protein sequence ID" value="MDQ0363178.1"/>
    <property type="molecule type" value="Genomic_DNA"/>
</dbReference>
<dbReference type="Pfam" id="PF00300">
    <property type="entry name" value="His_Phos_1"/>
    <property type="match status" value="1"/>
</dbReference>
<dbReference type="Proteomes" id="UP001230220">
    <property type="component" value="Unassembled WGS sequence"/>
</dbReference>
<dbReference type="InterPro" id="IPR001345">
    <property type="entry name" value="PG/BPGM_mutase_AS"/>
</dbReference>
<reference evidence="1 2" key="1">
    <citation type="submission" date="2023-07" db="EMBL/GenBank/DDBJ databases">
        <title>Genomic Encyclopedia of Type Strains, Phase IV (KMG-IV): sequencing the most valuable type-strain genomes for metagenomic binning, comparative biology and taxonomic classification.</title>
        <authorList>
            <person name="Goeker M."/>
        </authorList>
    </citation>
    <scope>NUCLEOTIDE SEQUENCE [LARGE SCALE GENOMIC DNA]</scope>
    <source>
        <strain evidence="1 2">DSM 16784</strain>
    </source>
</reference>
<keyword evidence="1" id="KW-0413">Isomerase</keyword>
<dbReference type="GO" id="GO:0004619">
    <property type="term" value="F:phosphoglycerate mutase activity"/>
    <property type="evidence" value="ECO:0007669"/>
    <property type="project" value="UniProtKB-EC"/>
</dbReference>
<protein>
    <submittedName>
        <fullName evidence="1">Phosphoglycerate mutase</fullName>
        <ecNumber evidence="1">5.4.2.12</ecNumber>
    </submittedName>
</protein>
<evidence type="ECO:0000313" key="2">
    <source>
        <dbReference type="Proteomes" id="UP001230220"/>
    </source>
</evidence>
<name>A0ABU0E8F5_9FIRM</name>
<gene>
    <name evidence="1" type="ORF">J2S15_003939</name>
</gene>
<sequence length="193" mass="22274">MRKYLYIMRHGETVFNVRKKIQGYCDSPLTKRGIKQAHIAAEYFIKNPVLFDHAYSSTAERASDTIEIVLRNKMPYKRVKELKELNFGVFEGESEMLNPKGDYGDFFLQYGGESNSQGQDRIVKSITGIMDKEDHENVLIVSHSGVSGLFYRNCRKQLPSYEKAFLNCSIVKYEYDGKEFTPLEIIAHDYSSI</sequence>
<dbReference type="Gene3D" id="3.40.50.1240">
    <property type="entry name" value="Phosphoglycerate mutase-like"/>
    <property type="match status" value="1"/>
</dbReference>
<dbReference type="InterPro" id="IPR050275">
    <property type="entry name" value="PGM_Phosphatase"/>
</dbReference>
<dbReference type="RefSeq" id="WP_307411886.1">
    <property type="nucleotide sequence ID" value="NZ_JAUSUR010000010.1"/>
</dbReference>
<keyword evidence="2" id="KW-1185">Reference proteome</keyword>
<proteinExistence type="predicted"/>
<comment type="caution">
    <text evidence="1">The sequence shown here is derived from an EMBL/GenBank/DDBJ whole genome shotgun (WGS) entry which is preliminary data.</text>
</comment>
<dbReference type="SMART" id="SM00855">
    <property type="entry name" value="PGAM"/>
    <property type="match status" value="1"/>
</dbReference>
<dbReference type="EC" id="5.4.2.12" evidence="1"/>
<evidence type="ECO:0000313" key="1">
    <source>
        <dbReference type="EMBL" id="MDQ0363178.1"/>
    </source>
</evidence>
<dbReference type="PANTHER" id="PTHR48100">
    <property type="entry name" value="BROAD-SPECIFICITY PHOSPHATASE YOR283W-RELATED"/>
    <property type="match status" value="1"/>
</dbReference>
<organism evidence="1 2">
    <name type="scientific">Breznakia pachnodae</name>
    <dbReference type="NCBI Taxonomy" id="265178"/>
    <lineage>
        <taxon>Bacteria</taxon>
        <taxon>Bacillati</taxon>
        <taxon>Bacillota</taxon>
        <taxon>Erysipelotrichia</taxon>
        <taxon>Erysipelotrichales</taxon>
        <taxon>Erysipelotrichaceae</taxon>
        <taxon>Breznakia</taxon>
    </lineage>
</organism>
<accession>A0ABU0E8F5</accession>
<dbReference type="InterPro" id="IPR013078">
    <property type="entry name" value="His_Pase_superF_clade-1"/>
</dbReference>